<evidence type="ECO:0000256" key="5">
    <source>
        <dbReference type="ARBA" id="ARBA00023136"/>
    </source>
</evidence>
<feature type="transmembrane region" description="Helical" evidence="6">
    <location>
        <begin position="84"/>
        <end position="105"/>
    </location>
</feature>
<comment type="subcellular location">
    <subcellularLocation>
        <location evidence="1">Cell membrane</location>
        <topology evidence="1">Multi-pass membrane protein</topology>
    </subcellularLocation>
</comment>
<comment type="caution">
    <text evidence="7">The sequence shown here is derived from an EMBL/GenBank/DDBJ whole genome shotgun (WGS) entry which is preliminary data.</text>
</comment>
<evidence type="ECO:0000313" key="7">
    <source>
        <dbReference type="EMBL" id="KKP88983.1"/>
    </source>
</evidence>
<evidence type="ECO:0000256" key="6">
    <source>
        <dbReference type="SAM" id="Phobius"/>
    </source>
</evidence>
<feature type="transmembrane region" description="Helical" evidence="6">
    <location>
        <begin position="111"/>
        <end position="133"/>
    </location>
</feature>
<dbReference type="Proteomes" id="UP000034316">
    <property type="component" value="Unassembled WGS sequence"/>
</dbReference>
<dbReference type="PANTHER" id="PTHR30250">
    <property type="entry name" value="PST FAMILY PREDICTED COLANIC ACID TRANSPORTER"/>
    <property type="match status" value="1"/>
</dbReference>
<dbReference type="PANTHER" id="PTHR30250:SF11">
    <property type="entry name" value="O-ANTIGEN TRANSPORTER-RELATED"/>
    <property type="match status" value="1"/>
</dbReference>
<protein>
    <submittedName>
        <fullName evidence="7">Heteropolysaccharide repeat unit export protein</fullName>
    </submittedName>
</protein>
<feature type="transmembrane region" description="Helical" evidence="6">
    <location>
        <begin position="44"/>
        <end position="63"/>
    </location>
</feature>
<keyword evidence="3 6" id="KW-0812">Transmembrane</keyword>
<evidence type="ECO:0000256" key="1">
    <source>
        <dbReference type="ARBA" id="ARBA00004651"/>
    </source>
</evidence>
<feature type="transmembrane region" description="Helical" evidence="6">
    <location>
        <begin position="429"/>
        <end position="452"/>
    </location>
</feature>
<organism evidence="7 8">
    <name type="scientific">Berkelbacteria bacterium GW2011_GWA2_35_9</name>
    <dbReference type="NCBI Taxonomy" id="1618333"/>
    <lineage>
        <taxon>Bacteria</taxon>
        <taxon>Candidatus Berkelbacteria</taxon>
    </lineage>
</organism>
<dbReference type="AlphaFoldDB" id="A0A0G0D6S3"/>
<keyword evidence="2" id="KW-1003">Cell membrane</keyword>
<dbReference type="STRING" id="1618333.UR93_C0005G0039"/>
<feature type="transmembrane region" description="Helical" evidence="6">
    <location>
        <begin position="251"/>
        <end position="274"/>
    </location>
</feature>
<reference evidence="7 8" key="1">
    <citation type="journal article" date="2015" name="Nature">
        <title>rRNA introns, odd ribosomes, and small enigmatic genomes across a large radiation of phyla.</title>
        <authorList>
            <person name="Brown C.T."/>
            <person name="Hug L.A."/>
            <person name="Thomas B.C."/>
            <person name="Sharon I."/>
            <person name="Castelle C.J."/>
            <person name="Singh A."/>
            <person name="Wilkins M.J."/>
            <person name="Williams K.H."/>
            <person name="Banfield J.F."/>
        </authorList>
    </citation>
    <scope>NUCLEOTIDE SEQUENCE [LARGE SCALE GENOMIC DNA]</scope>
</reference>
<dbReference type="EMBL" id="LBRB01000005">
    <property type="protein sequence ID" value="KKP88983.1"/>
    <property type="molecule type" value="Genomic_DNA"/>
</dbReference>
<keyword evidence="4 6" id="KW-1133">Transmembrane helix</keyword>
<feature type="transmembrane region" description="Helical" evidence="6">
    <location>
        <begin position="295"/>
        <end position="321"/>
    </location>
</feature>
<feature type="transmembrane region" description="Helical" evidence="6">
    <location>
        <begin position="170"/>
        <end position="192"/>
    </location>
</feature>
<feature type="transmembrane region" description="Helical" evidence="6">
    <location>
        <begin position="212"/>
        <end position="231"/>
    </location>
</feature>
<accession>A0A0G0D6S3</accession>
<feature type="transmembrane region" description="Helical" evidence="6">
    <location>
        <begin position="341"/>
        <end position="363"/>
    </location>
</feature>
<dbReference type="InterPro" id="IPR002797">
    <property type="entry name" value="Polysacc_synth"/>
</dbReference>
<keyword evidence="5 6" id="KW-0472">Membrane</keyword>
<feature type="transmembrane region" description="Helical" evidence="6">
    <location>
        <begin position="395"/>
        <end position="417"/>
    </location>
</feature>
<proteinExistence type="predicted"/>
<feature type="transmembrane region" description="Helical" evidence="6">
    <location>
        <begin position="145"/>
        <end position="164"/>
    </location>
</feature>
<evidence type="ECO:0000256" key="3">
    <source>
        <dbReference type="ARBA" id="ARBA00022692"/>
    </source>
</evidence>
<gene>
    <name evidence="7" type="ORF">UR93_C0005G0039</name>
</gene>
<name>A0A0G0D6S3_9BACT</name>
<dbReference type="GO" id="GO:0005886">
    <property type="term" value="C:plasma membrane"/>
    <property type="evidence" value="ECO:0007669"/>
    <property type="project" value="UniProtKB-SubCell"/>
</dbReference>
<sequence length="488" mass="55271">MLYSKIISHNTLIMLSGRVINLIITAVLIALITRYLGVAGFGQYSTILSYILLFGVLSDFGLHNTVTRKIATSETEDRDQISRFYIFKIILSLIVYSTSVVIAWTLGYENIIKIGITIFSVAGISTALFAFNSALYHGKLKVKQFVLADVIGRLIILIGVYFSIKNDLGLLGIISGYVAGDIFTYILSFIWLKKIIPFNFKTDFSWNHFISIVKESFPLGIVMILTTIYFRSDIVVLSLLKPDFDVGIYGASVKIIDIILSFPVVFLAVTYPIMAIITKKDRLYFNQNLQKIINFMLLSATPIVIFGIIKSSQIIRIVAGYDFVNSSTVIFLGNNITTPTILSILLIAVFFVFLHQVFYYMLIASGKQNILLIPVILYVLLNVFLNIIFVPAYSYFASSVITLLNEIIVLIVVYNLSKKIFEHRINFKILLVSIISLLPSTLFLLATNQLFYGTIYSVIWQLFLALIIYLVMLYWFKVFNLKNLKKLV</sequence>
<feature type="transmembrane region" description="Helical" evidence="6">
    <location>
        <begin position="458"/>
        <end position="476"/>
    </location>
</feature>
<feature type="transmembrane region" description="Helical" evidence="6">
    <location>
        <begin position="12"/>
        <end position="32"/>
    </location>
</feature>
<dbReference type="InterPro" id="IPR050833">
    <property type="entry name" value="Poly_Biosynth_Transport"/>
</dbReference>
<evidence type="ECO:0000256" key="4">
    <source>
        <dbReference type="ARBA" id="ARBA00022989"/>
    </source>
</evidence>
<dbReference type="CDD" id="cd13128">
    <property type="entry name" value="MATE_Wzx_like"/>
    <property type="match status" value="1"/>
</dbReference>
<feature type="transmembrane region" description="Helical" evidence="6">
    <location>
        <begin position="370"/>
        <end position="389"/>
    </location>
</feature>
<dbReference type="Pfam" id="PF01943">
    <property type="entry name" value="Polysacc_synt"/>
    <property type="match status" value="1"/>
</dbReference>
<evidence type="ECO:0000256" key="2">
    <source>
        <dbReference type="ARBA" id="ARBA00022475"/>
    </source>
</evidence>
<evidence type="ECO:0000313" key="8">
    <source>
        <dbReference type="Proteomes" id="UP000034316"/>
    </source>
</evidence>